<dbReference type="Proteomes" id="UP000002067">
    <property type="component" value="Chromosome"/>
</dbReference>
<organism evidence="1 2">
    <name type="scientific">Lacticaseibacillus rhamnosus (strain ATCC 53103 / LMG 18243 / GG)</name>
    <name type="common">Lactobacillus rhamnosus</name>
    <dbReference type="NCBI Taxonomy" id="568703"/>
    <lineage>
        <taxon>Bacteria</taxon>
        <taxon>Bacillati</taxon>
        <taxon>Bacillota</taxon>
        <taxon>Bacilli</taxon>
        <taxon>Lactobacillales</taxon>
        <taxon>Lactobacillaceae</taxon>
        <taxon>Lacticaseibacillus</taxon>
    </lineage>
</organism>
<evidence type="ECO:0000313" key="2">
    <source>
        <dbReference type="Proteomes" id="UP000002067"/>
    </source>
</evidence>
<dbReference type="KEGG" id="lrh:LGG_01964"/>
<dbReference type="InterPro" id="IPR046618">
    <property type="entry name" value="DUF6731"/>
</dbReference>
<proteinExistence type="predicted"/>
<dbReference type="AlphaFoldDB" id="A0A809NA79"/>
<protein>
    <submittedName>
        <fullName evidence="1">Uncharacterized protein</fullName>
    </submittedName>
</protein>
<name>A0A809NA79_LACRG</name>
<evidence type="ECO:0000313" key="1">
    <source>
        <dbReference type="EMBL" id="BAI42415.1"/>
    </source>
</evidence>
<accession>A0A809NA79</accession>
<sequence length="332" mass="38256">MTKQHVRFNYFVPELNYENGNNFRWNMKDFLEFLLNHKGKIESSVILGDEVADFEWEDQQLDQQRNLYWFRISKNRYNNIPSLKHLNKPGKPIELDKDEFVGEFSIFVFDPESGVLVVQSNFYGLTTKQSELALTELRQRYKESIGEGENEVGVVSLKPIPDESAYHRALQNQIIRRINIKASDVSLLNDEHMSAEVMHKAVDAAGEIGGISFDLTVSMSRTPRARSLEKDQVTQVIEDIKYLAKQGKDVSMQIASKEDEHHAIETIDLLSPRLKSSMTIEFPNRETPGAEFIYNNFVEQNFDLPQDNLDKNSKNKGFRQRAARAIPKPDNL</sequence>
<dbReference type="KEGG" id="lrg:LRHM_1888"/>
<dbReference type="EMBL" id="AP011548">
    <property type="protein sequence ID" value="BAI42415.1"/>
    <property type="molecule type" value="Genomic_DNA"/>
</dbReference>
<dbReference type="Pfam" id="PF20505">
    <property type="entry name" value="DUF6731"/>
    <property type="match status" value="1"/>
</dbReference>
<reference evidence="1 2" key="1">
    <citation type="journal article" date="2009" name="J. Bacteriol.">
        <title>Complete genome sequence of the probiotic Lactobacillus rhamnosus ATCC 53103.</title>
        <authorList>
            <person name="Morita H."/>
            <person name="Toh H."/>
            <person name="Oshima K."/>
            <person name="Murakami M."/>
            <person name="Taylor T.D."/>
            <person name="Igimi S."/>
            <person name="Hattori M."/>
        </authorList>
    </citation>
    <scope>NUCLEOTIDE SEQUENCE [LARGE SCALE GENOMIC DNA]</scope>
    <source>
        <strain evidence="2">ATCC 53103 / LMG 18243 / GG [Tokyo]</strain>
    </source>
</reference>
<gene>
    <name evidence="1" type="ordered locus">LRHM_1888</name>
</gene>
<dbReference type="RefSeq" id="WP_005687340.1">
    <property type="nucleotide sequence ID" value="NC_013198.1"/>
</dbReference>